<protein>
    <submittedName>
        <fullName evidence="2">Uncharacterized protein</fullName>
    </submittedName>
</protein>
<reference evidence="2" key="1">
    <citation type="submission" date="2021-01" db="EMBL/GenBank/DDBJ databases">
        <title>Whole genome shotgun sequence of Rhizocola hellebori NBRC 109834.</title>
        <authorList>
            <person name="Komaki H."/>
            <person name="Tamura T."/>
        </authorList>
    </citation>
    <scope>NUCLEOTIDE SEQUENCE</scope>
    <source>
        <strain evidence="2">NBRC 109834</strain>
    </source>
</reference>
<accession>A0A8J3VFB1</accession>
<keyword evidence="1" id="KW-1133">Transmembrane helix</keyword>
<dbReference type="EMBL" id="BONY01000012">
    <property type="protein sequence ID" value="GIH04375.1"/>
    <property type="molecule type" value="Genomic_DNA"/>
</dbReference>
<gene>
    <name evidence="2" type="ORF">Rhe02_24420</name>
</gene>
<keyword evidence="3" id="KW-1185">Reference proteome</keyword>
<feature type="transmembrane region" description="Helical" evidence="1">
    <location>
        <begin position="97"/>
        <end position="119"/>
    </location>
</feature>
<evidence type="ECO:0000256" key="1">
    <source>
        <dbReference type="SAM" id="Phobius"/>
    </source>
</evidence>
<proteinExistence type="predicted"/>
<evidence type="ECO:0000313" key="3">
    <source>
        <dbReference type="Proteomes" id="UP000612899"/>
    </source>
</evidence>
<organism evidence="2 3">
    <name type="scientific">Rhizocola hellebori</name>
    <dbReference type="NCBI Taxonomy" id="1392758"/>
    <lineage>
        <taxon>Bacteria</taxon>
        <taxon>Bacillati</taxon>
        <taxon>Actinomycetota</taxon>
        <taxon>Actinomycetes</taxon>
        <taxon>Micromonosporales</taxon>
        <taxon>Micromonosporaceae</taxon>
        <taxon>Rhizocola</taxon>
    </lineage>
</organism>
<feature type="transmembrane region" description="Helical" evidence="1">
    <location>
        <begin position="12"/>
        <end position="34"/>
    </location>
</feature>
<sequence length="268" mass="28351">MQAAVRTRGLGWSMFWALVSYLVTTVGTMLANYLTPAEVTPLQGSLISTGVGLVVVMAGVFIDRAKSGRPQELPPPAPVYPGYSVPRSSPRPRTMPWVLAIVVVLLLCGCGGVGVTYAAQWIGGKIVTDVECMQHPDRCVEKGPSVSRLAQPVSKSAGYVTVTITKLAVAEKNVLVTITVKNGGPREIVMPSIQLTIPGARTLQRDSLAGDWSEGSVPANGERTGLLFFDGVIAGDVTKVTLAFTQIFSGDFNAPRNIAVDLPLITTS</sequence>
<evidence type="ECO:0000313" key="2">
    <source>
        <dbReference type="EMBL" id="GIH04375.1"/>
    </source>
</evidence>
<dbReference type="AlphaFoldDB" id="A0A8J3VFB1"/>
<feature type="transmembrane region" description="Helical" evidence="1">
    <location>
        <begin position="46"/>
        <end position="62"/>
    </location>
</feature>
<comment type="caution">
    <text evidence="2">The sequence shown here is derived from an EMBL/GenBank/DDBJ whole genome shotgun (WGS) entry which is preliminary data.</text>
</comment>
<keyword evidence="1" id="KW-0472">Membrane</keyword>
<dbReference type="Proteomes" id="UP000612899">
    <property type="component" value="Unassembled WGS sequence"/>
</dbReference>
<keyword evidence="1" id="KW-0812">Transmembrane</keyword>
<name>A0A8J3VFB1_9ACTN</name>